<name>A0A401GVM5_9APHY</name>
<dbReference type="InParanoid" id="A0A401GVM5"/>
<keyword evidence="2" id="KW-1185">Reference proteome</keyword>
<dbReference type="EMBL" id="BFAD01000009">
    <property type="protein sequence ID" value="GBE86277.1"/>
    <property type="molecule type" value="Genomic_DNA"/>
</dbReference>
<dbReference type="RefSeq" id="XP_027617190.1">
    <property type="nucleotide sequence ID" value="XM_027761389.1"/>
</dbReference>
<comment type="caution">
    <text evidence="1">The sequence shown here is derived from an EMBL/GenBank/DDBJ whole genome shotgun (WGS) entry which is preliminary data.</text>
</comment>
<organism evidence="1 2">
    <name type="scientific">Sparassis crispa</name>
    <dbReference type="NCBI Taxonomy" id="139825"/>
    <lineage>
        <taxon>Eukaryota</taxon>
        <taxon>Fungi</taxon>
        <taxon>Dikarya</taxon>
        <taxon>Basidiomycota</taxon>
        <taxon>Agaricomycotina</taxon>
        <taxon>Agaricomycetes</taxon>
        <taxon>Polyporales</taxon>
        <taxon>Sparassidaceae</taxon>
        <taxon>Sparassis</taxon>
    </lineage>
</organism>
<proteinExistence type="predicted"/>
<dbReference type="GeneID" id="38783194"/>
<gene>
    <name evidence="1" type="ORF">SCP_0901560</name>
</gene>
<reference evidence="1 2" key="1">
    <citation type="journal article" date="2018" name="Sci. Rep.">
        <title>Genome sequence of the cauliflower mushroom Sparassis crispa (Hanabiratake) and its association with beneficial usage.</title>
        <authorList>
            <person name="Kiyama R."/>
            <person name="Furutani Y."/>
            <person name="Kawaguchi K."/>
            <person name="Nakanishi T."/>
        </authorList>
    </citation>
    <scope>NUCLEOTIDE SEQUENCE [LARGE SCALE GENOMIC DNA]</scope>
</reference>
<sequence length="181" mass="20892">MAFTVFHTEEYIHTAWHTCVTHPALRSMRPSESIEHRWSQQASLISSIQAFSPLRWICMSQRGLLSGRHCSYNVQAVSRNIQFLYHNQYRLHTLHERCYSGRRYGICGKQDSTPQATAPPVLPSTAKHVNLVPVEIIPFTGIPGLVLGSSTNSWIFMHRQKHFTYWGSYPMMSPRYTSRLL</sequence>
<dbReference type="Proteomes" id="UP000287166">
    <property type="component" value="Unassembled WGS sequence"/>
</dbReference>
<evidence type="ECO:0000313" key="2">
    <source>
        <dbReference type="Proteomes" id="UP000287166"/>
    </source>
</evidence>
<dbReference type="AlphaFoldDB" id="A0A401GVM5"/>
<evidence type="ECO:0000313" key="1">
    <source>
        <dbReference type="EMBL" id="GBE86277.1"/>
    </source>
</evidence>
<accession>A0A401GVM5</accession>
<protein>
    <submittedName>
        <fullName evidence="1">Uncharacterized protein</fullName>
    </submittedName>
</protein>